<proteinExistence type="predicted"/>
<feature type="domain" description="Beta-ketoacyl synthase-like N-terminal" evidence="1">
    <location>
        <begin position="6"/>
        <end position="39"/>
    </location>
</feature>
<reference evidence="2 3" key="1">
    <citation type="journal article" date="2018" name="Gigascience">
        <title>Genomes of trombidid mites reveal novel predicted allergens and laterally-transferred genes associated with secondary metabolism.</title>
        <authorList>
            <person name="Dong X."/>
            <person name="Chaisiri K."/>
            <person name="Xia D."/>
            <person name="Armstrong S.D."/>
            <person name="Fang Y."/>
            <person name="Donnelly M.J."/>
            <person name="Kadowaki T."/>
            <person name="McGarry J.W."/>
            <person name="Darby A.C."/>
            <person name="Makepeace B.L."/>
        </authorList>
    </citation>
    <scope>NUCLEOTIDE SEQUENCE [LARGE SCALE GENOMIC DNA]</scope>
    <source>
        <strain evidence="2">UoL-WK</strain>
    </source>
</reference>
<sequence>MNFSEDDIVVSGISGRFPNADNIEELWNLLLSGQNLASPETLWPTG</sequence>
<organism evidence="2 3">
    <name type="scientific">Dinothrombium tinctorium</name>
    <dbReference type="NCBI Taxonomy" id="1965070"/>
    <lineage>
        <taxon>Eukaryota</taxon>
        <taxon>Metazoa</taxon>
        <taxon>Ecdysozoa</taxon>
        <taxon>Arthropoda</taxon>
        <taxon>Chelicerata</taxon>
        <taxon>Arachnida</taxon>
        <taxon>Acari</taxon>
        <taxon>Acariformes</taxon>
        <taxon>Trombidiformes</taxon>
        <taxon>Prostigmata</taxon>
        <taxon>Anystina</taxon>
        <taxon>Parasitengona</taxon>
        <taxon>Trombidioidea</taxon>
        <taxon>Trombidiidae</taxon>
        <taxon>Dinothrombium</taxon>
    </lineage>
</organism>
<dbReference type="OrthoDB" id="6538045at2759"/>
<dbReference type="Proteomes" id="UP000285301">
    <property type="component" value="Unassembled WGS sequence"/>
</dbReference>
<dbReference type="InterPro" id="IPR016039">
    <property type="entry name" value="Thiolase-like"/>
</dbReference>
<gene>
    <name evidence="2" type="ORF">B4U79_19157</name>
</gene>
<dbReference type="Gene3D" id="3.40.47.10">
    <property type="match status" value="1"/>
</dbReference>
<evidence type="ECO:0000313" key="3">
    <source>
        <dbReference type="Proteomes" id="UP000285301"/>
    </source>
</evidence>
<protein>
    <submittedName>
        <fullName evidence="2">Fatty acid synthase-like protein</fullName>
    </submittedName>
</protein>
<dbReference type="Pfam" id="PF00109">
    <property type="entry name" value="ketoacyl-synt"/>
    <property type="match status" value="1"/>
</dbReference>
<accession>A0A3S3RJ35</accession>
<dbReference type="SUPFAM" id="SSF53901">
    <property type="entry name" value="Thiolase-like"/>
    <property type="match status" value="1"/>
</dbReference>
<evidence type="ECO:0000259" key="1">
    <source>
        <dbReference type="Pfam" id="PF00109"/>
    </source>
</evidence>
<comment type="caution">
    <text evidence="2">The sequence shown here is derived from an EMBL/GenBank/DDBJ whole genome shotgun (WGS) entry which is preliminary data.</text>
</comment>
<evidence type="ECO:0000313" key="2">
    <source>
        <dbReference type="EMBL" id="RWS01681.1"/>
    </source>
</evidence>
<dbReference type="AlphaFoldDB" id="A0A3S3RJ35"/>
<keyword evidence="3" id="KW-1185">Reference proteome</keyword>
<feature type="non-terminal residue" evidence="2">
    <location>
        <position position="46"/>
    </location>
</feature>
<name>A0A3S3RJ35_9ACAR</name>
<dbReference type="GO" id="GO:0016746">
    <property type="term" value="F:acyltransferase activity"/>
    <property type="evidence" value="ECO:0007669"/>
    <property type="project" value="InterPro"/>
</dbReference>
<dbReference type="InterPro" id="IPR014030">
    <property type="entry name" value="Ketoacyl_synth_N"/>
</dbReference>
<dbReference type="EMBL" id="NCKU01008790">
    <property type="protein sequence ID" value="RWS01681.1"/>
    <property type="molecule type" value="Genomic_DNA"/>
</dbReference>